<dbReference type="Gene3D" id="3.40.50.620">
    <property type="entry name" value="HUPs"/>
    <property type="match status" value="1"/>
</dbReference>
<evidence type="ECO:0000313" key="2">
    <source>
        <dbReference type="Proteomes" id="UP000011083"/>
    </source>
</evidence>
<dbReference type="CDD" id="cd00293">
    <property type="entry name" value="USP-like"/>
    <property type="match status" value="1"/>
</dbReference>
<dbReference type="Proteomes" id="UP000011083">
    <property type="component" value="Unassembled WGS sequence"/>
</dbReference>
<dbReference type="InterPro" id="IPR014729">
    <property type="entry name" value="Rossmann-like_a/b/a_fold"/>
</dbReference>
<evidence type="ECO:0000313" key="1">
    <source>
        <dbReference type="EMBL" id="ELR21506.1"/>
    </source>
</evidence>
<dbReference type="SUPFAM" id="SSF52402">
    <property type="entry name" value="Adenine nucleotide alpha hydrolases-like"/>
    <property type="match status" value="1"/>
</dbReference>
<dbReference type="RefSeq" id="XP_004346050.1">
    <property type="nucleotide sequence ID" value="XM_004346000.1"/>
</dbReference>
<protein>
    <submittedName>
        <fullName evidence="1">Cyst specific protein CSP 21, putative</fullName>
    </submittedName>
</protein>
<dbReference type="EMBL" id="KB007903">
    <property type="protein sequence ID" value="ELR21506.1"/>
    <property type="molecule type" value="Genomic_DNA"/>
</dbReference>
<proteinExistence type="predicted"/>
<reference evidence="1 2" key="1">
    <citation type="journal article" date="2013" name="Genome Biol.">
        <title>Genome of Acanthamoeba castellanii highlights extensive lateral gene transfer and early evolution of tyrosine kinase signaling.</title>
        <authorList>
            <person name="Clarke M."/>
            <person name="Lohan A.J."/>
            <person name="Liu B."/>
            <person name="Lagkouvardos I."/>
            <person name="Roy S."/>
            <person name="Zafar N."/>
            <person name="Bertelli C."/>
            <person name="Schilde C."/>
            <person name="Kianianmomeni A."/>
            <person name="Burglin T.R."/>
            <person name="Frech C."/>
            <person name="Turcotte B."/>
            <person name="Kopec K.O."/>
            <person name="Synnott J.M."/>
            <person name="Choo C."/>
            <person name="Paponov I."/>
            <person name="Finkler A."/>
            <person name="Soon Heng Tan C."/>
            <person name="Hutchins A.P."/>
            <person name="Weinmeier T."/>
            <person name="Rattei T."/>
            <person name="Chu J.S."/>
            <person name="Gimenez G."/>
            <person name="Irimia M."/>
            <person name="Rigden D.J."/>
            <person name="Fitzpatrick D.A."/>
            <person name="Lorenzo-Morales J."/>
            <person name="Bateman A."/>
            <person name="Chiu C.H."/>
            <person name="Tang P."/>
            <person name="Hegemann P."/>
            <person name="Fromm H."/>
            <person name="Raoult D."/>
            <person name="Greub G."/>
            <person name="Miranda-Saavedra D."/>
            <person name="Chen N."/>
            <person name="Nash P."/>
            <person name="Ginger M.L."/>
            <person name="Horn M."/>
            <person name="Schaap P."/>
            <person name="Caler L."/>
            <person name="Loftus B."/>
        </authorList>
    </citation>
    <scope>NUCLEOTIDE SEQUENCE [LARGE SCALE GENOMIC DNA]</scope>
    <source>
        <strain evidence="1 2">Neff</strain>
    </source>
</reference>
<organism evidence="1 2">
    <name type="scientific">Acanthamoeba castellanii (strain ATCC 30010 / Neff)</name>
    <dbReference type="NCBI Taxonomy" id="1257118"/>
    <lineage>
        <taxon>Eukaryota</taxon>
        <taxon>Amoebozoa</taxon>
        <taxon>Discosea</taxon>
        <taxon>Longamoebia</taxon>
        <taxon>Centramoebida</taxon>
        <taxon>Acanthamoebidae</taxon>
        <taxon>Acanthamoeba</taxon>
    </lineage>
</organism>
<dbReference type="KEGG" id="acan:ACA1_327930"/>
<gene>
    <name evidence="1" type="ORF">ACA1_327930</name>
</gene>
<accession>L8HAR3</accession>
<sequence length="173" mass="19819">MSYWRPVSQSRKDEEETPAVDIVCVDGSEGADRAMQFALRESPPDHRLMLLFGAYVPHKEELSWGTFSVSSMREGHYWDKELPDVYIKYTDMCQKAGRKCDFIHFHFDRMSKFGDSVCSIADRHHAQNVILARRRQSERSFLGRFLGSGSQAVVDRCGDIPITLVTVKPDESK</sequence>
<keyword evidence="2" id="KW-1185">Reference proteome</keyword>
<dbReference type="VEuPathDB" id="AmoebaDB:ACA1_327930"/>
<dbReference type="AlphaFoldDB" id="L8HAR3"/>
<dbReference type="OrthoDB" id="843225at2759"/>
<dbReference type="GeneID" id="14922405"/>
<name>L8HAR3_ACACF</name>